<feature type="domain" description="Flagellar hook protein FlgE/F/G-like D1" evidence="6">
    <location>
        <begin position="67"/>
        <end position="124"/>
    </location>
</feature>
<evidence type="ECO:0000313" key="8">
    <source>
        <dbReference type="Proteomes" id="UP001240236"/>
    </source>
</evidence>
<dbReference type="GO" id="GO:0005829">
    <property type="term" value="C:cytosol"/>
    <property type="evidence" value="ECO:0007669"/>
    <property type="project" value="TreeGrafter"/>
</dbReference>
<dbReference type="PANTHER" id="PTHR30435">
    <property type="entry name" value="FLAGELLAR PROTEIN"/>
    <property type="match status" value="1"/>
</dbReference>
<comment type="subcellular location">
    <subcellularLocation>
        <location evidence="1 4">Bacterial flagellum basal body</location>
    </subcellularLocation>
</comment>
<evidence type="ECO:0000259" key="5">
    <source>
        <dbReference type="Pfam" id="PF06429"/>
    </source>
</evidence>
<dbReference type="GO" id="GO:0071978">
    <property type="term" value="P:bacterial-type flagellum-dependent swarming motility"/>
    <property type="evidence" value="ECO:0007669"/>
    <property type="project" value="TreeGrafter"/>
</dbReference>
<dbReference type="InterPro" id="IPR037925">
    <property type="entry name" value="FlgE/F/G-like"/>
</dbReference>
<keyword evidence="8" id="KW-1185">Reference proteome</keyword>
<evidence type="ECO:0000259" key="6">
    <source>
        <dbReference type="Pfam" id="PF22692"/>
    </source>
</evidence>
<organism evidence="7 8">
    <name type="scientific">Catenuloplanes indicus</name>
    <dbReference type="NCBI Taxonomy" id="137267"/>
    <lineage>
        <taxon>Bacteria</taxon>
        <taxon>Bacillati</taxon>
        <taxon>Actinomycetota</taxon>
        <taxon>Actinomycetes</taxon>
        <taxon>Micromonosporales</taxon>
        <taxon>Micromonosporaceae</taxon>
        <taxon>Catenuloplanes</taxon>
    </lineage>
</organism>
<reference evidence="7 8" key="1">
    <citation type="submission" date="2023-07" db="EMBL/GenBank/DDBJ databases">
        <title>Sequencing the genomes of 1000 actinobacteria strains.</title>
        <authorList>
            <person name="Klenk H.-P."/>
        </authorList>
    </citation>
    <scope>NUCLEOTIDE SEQUENCE [LARGE SCALE GENOMIC DNA]</scope>
    <source>
        <strain evidence="7 8">DSM 44709</strain>
    </source>
</reference>
<proteinExistence type="inferred from homology"/>
<feature type="domain" description="Flagellar basal-body/hook protein C-terminal" evidence="5">
    <location>
        <begin position="314"/>
        <end position="357"/>
    </location>
</feature>
<dbReference type="EMBL" id="JAUSUZ010000001">
    <property type="protein sequence ID" value="MDQ0368229.1"/>
    <property type="molecule type" value="Genomic_DNA"/>
</dbReference>
<dbReference type="NCBIfam" id="TIGR03506">
    <property type="entry name" value="FlgEFG_subfam"/>
    <property type="match status" value="1"/>
</dbReference>
<evidence type="ECO:0000256" key="1">
    <source>
        <dbReference type="ARBA" id="ARBA00004117"/>
    </source>
</evidence>
<evidence type="ECO:0000256" key="2">
    <source>
        <dbReference type="ARBA" id="ARBA00009677"/>
    </source>
</evidence>
<evidence type="ECO:0000256" key="3">
    <source>
        <dbReference type="ARBA" id="ARBA00023143"/>
    </source>
</evidence>
<dbReference type="Pfam" id="PF22692">
    <property type="entry name" value="LlgE_F_G_D1"/>
    <property type="match status" value="1"/>
</dbReference>
<dbReference type="GO" id="GO:0009424">
    <property type="term" value="C:bacterial-type flagellum hook"/>
    <property type="evidence" value="ECO:0007669"/>
    <property type="project" value="TreeGrafter"/>
</dbReference>
<keyword evidence="7" id="KW-0282">Flagellum</keyword>
<accession>A0AAE3W2F0</accession>
<keyword evidence="7" id="KW-0966">Cell projection</keyword>
<name>A0AAE3W2F0_9ACTN</name>
<comment type="caution">
    <text evidence="7">The sequence shown here is derived from an EMBL/GenBank/DDBJ whole genome shotgun (WGS) entry which is preliminary data.</text>
</comment>
<comment type="similarity">
    <text evidence="2 4">Belongs to the flagella basal body rod proteins family.</text>
</comment>
<dbReference type="SUPFAM" id="SSF117143">
    <property type="entry name" value="Flagellar hook protein flgE"/>
    <property type="match status" value="1"/>
</dbReference>
<dbReference type="GO" id="GO:0009425">
    <property type="term" value="C:bacterial-type flagellum basal body"/>
    <property type="evidence" value="ECO:0007669"/>
    <property type="project" value="UniProtKB-SubCell"/>
</dbReference>
<evidence type="ECO:0000256" key="4">
    <source>
        <dbReference type="RuleBase" id="RU362116"/>
    </source>
</evidence>
<dbReference type="AlphaFoldDB" id="A0AAE3W2F0"/>
<keyword evidence="3 4" id="KW-0975">Bacterial flagellum</keyword>
<dbReference type="InterPro" id="IPR053967">
    <property type="entry name" value="LlgE_F_G-like_D1"/>
</dbReference>
<gene>
    <name evidence="7" type="ORF">J2S42_004898</name>
</gene>
<dbReference type="PANTHER" id="PTHR30435:SF1">
    <property type="entry name" value="FLAGELLAR HOOK PROTEIN FLGE"/>
    <property type="match status" value="1"/>
</dbReference>
<evidence type="ECO:0000313" key="7">
    <source>
        <dbReference type="EMBL" id="MDQ0368229.1"/>
    </source>
</evidence>
<sequence>MNTAGFKSSNAVFQDTLSQMVRSAGSPQDTAGGTNPAQIGLGVKLAGINTNFSQGSAQTTGRSTDLMIQGDGMFAVKNGNETMYTRAGSFSFDTQGNMVTVGGQKVMGWQATDGVVDANGAIEPIKLPLGQTIAPKETDTVTLTGNLSAEAATTDPAVELPISVFTETGATKSLTLSFTKTGDDAWSVELPDGGGTATINFTDGVPTTPTITLGDYTVDVSKMTEYSGKTNPKLNQVDGNASGTLASYNISQTGEIVGVFTNGMKSTLGQVALANFNNVGGLEKVGDSMYRTTVNSGMAQVGTPSDSGLGTLSSGMLEMSNVDLASEFTNLVIAQRGFQANSRIITTSDQILEELVNIKR</sequence>
<dbReference type="InterPro" id="IPR020013">
    <property type="entry name" value="Flagellar_FlgE/F/G"/>
</dbReference>
<dbReference type="Proteomes" id="UP001240236">
    <property type="component" value="Unassembled WGS sequence"/>
</dbReference>
<dbReference type="InterPro" id="IPR010930">
    <property type="entry name" value="Flg_bb/hook_C_dom"/>
</dbReference>
<comment type="function">
    <text evidence="4">A flexible structure which links the flagellar filament to the drive apparatus in the basal body.</text>
</comment>
<protein>
    <recommendedName>
        <fullName evidence="4">Flagellar hook protein FlgE</fullName>
    </recommendedName>
</protein>
<keyword evidence="7" id="KW-0969">Cilium</keyword>
<dbReference type="Pfam" id="PF06429">
    <property type="entry name" value="Flg_bbr_C"/>
    <property type="match status" value="1"/>
</dbReference>